<evidence type="ECO:0000256" key="2">
    <source>
        <dbReference type="ARBA" id="ARBA00022741"/>
    </source>
</evidence>
<reference evidence="6" key="1">
    <citation type="journal article" date="2023" name="Int. J. Syst. Evol. Microbiol.">
        <title>Mesoterricola silvestris gen. nov., sp. nov., Mesoterricola sediminis sp. nov., Geothrix oryzae sp. nov., Geothrix edaphica sp. nov., Geothrix rubra sp. nov., and Geothrix limicola sp. nov., six novel members of Acidobacteriota isolated from soils.</title>
        <authorList>
            <person name="Itoh H."/>
            <person name="Sugisawa Y."/>
            <person name="Mise K."/>
            <person name="Xu Z."/>
            <person name="Kuniyasu M."/>
            <person name="Ushijima N."/>
            <person name="Kawano K."/>
            <person name="Kobayashi E."/>
            <person name="Shiratori Y."/>
            <person name="Masuda Y."/>
            <person name="Senoo K."/>
        </authorList>
    </citation>
    <scope>NUCLEOTIDE SEQUENCE</scope>
    <source>
        <strain evidence="6">W786</strain>
    </source>
</reference>
<proteinExistence type="inferred from homology"/>
<dbReference type="InterPro" id="IPR015854">
    <property type="entry name" value="ABC_transpr_LolD-like"/>
</dbReference>
<keyword evidence="2" id="KW-0547">Nucleotide-binding</keyword>
<sequence>MSGASPTPVLRLRGVRKSYGDTVVTEVLHGIDLDIAAGAMTALVGPSGSGKSTLLNLLGLLDRPTAGSIQLQGRETTDLDDAALTELRGRSLGFVFQFHHLLPAFTARENVLLPLHARRGRLDRALWDRAGALLGRMGLRGEIDRLASQLSGGQQQRVAIARALLHDPGLVLADEPTGNLDTVTGREVFDLMRDLNRERGTAFLVVTHDPGLAALCERTIELVDGRVHL</sequence>
<dbReference type="SUPFAM" id="SSF52540">
    <property type="entry name" value="P-loop containing nucleoside triphosphate hydrolases"/>
    <property type="match status" value="1"/>
</dbReference>
<dbReference type="PANTHER" id="PTHR24220:SF689">
    <property type="entry name" value="LIPOPROTEIN-RELEASING SYSTEM ATP-BINDING PROTEIN LOLD"/>
    <property type="match status" value="1"/>
</dbReference>
<gene>
    <name evidence="6" type="primary">lolD</name>
    <name evidence="6" type="ORF">METESE_09930</name>
</gene>
<dbReference type="Pfam" id="PF00005">
    <property type="entry name" value="ABC_tran"/>
    <property type="match status" value="1"/>
</dbReference>
<comment type="similarity">
    <text evidence="4">Belongs to the ABC transporter superfamily. Macrolide exporter (TC 3.A.1.122) family.</text>
</comment>
<dbReference type="GO" id="GO:0005886">
    <property type="term" value="C:plasma membrane"/>
    <property type="evidence" value="ECO:0007669"/>
    <property type="project" value="TreeGrafter"/>
</dbReference>
<organism evidence="6 7">
    <name type="scientific">Mesoterricola sediminis</name>
    <dbReference type="NCBI Taxonomy" id="2927980"/>
    <lineage>
        <taxon>Bacteria</taxon>
        <taxon>Pseudomonadati</taxon>
        <taxon>Acidobacteriota</taxon>
        <taxon>Holophagae</taxon>
        <taxon>Holophagales</taxon>
        <taxon>Holophagaceae</taxon>
        <taxon>Mesoterricola</taxon>
    </lineage>
</organism>
<dbReference type="KEGG" id="msea:METESE_09930"/>
<dbReference type="InterPro" id="IPR003593">
    <property type="entry name" value="AAA+_ATPase"/>
</dbReference>
<dbReference type="GO" id="GO:0098796">
    <property type="term" value="C:membrane protein complex"/>
    <property type="evidence" value="ECO:0007669"/>
    <property type="project" value="UniProtKB-ARBA"/>
</dbReference>
<dbReference type="InterPro" id="IPR017871">
    <property type="entry name" value="ABC_transporter-like_CS"/>
</dbReference>
<name>A0AA48GX68_9BACT</name>
<evidence type="ECO:0000256" key="3">
    <source>
        <dbReference type="ARBA" id="ARBA00022840"/>
    </source>
</evidence>
<dbReference type="RefSeq" id="WP_243333952.1">
    <property type="nucleotide sequence ID" value="NZ_AP027081.1"/>
</dbReference>
<dbReference type="PROSITE" id="PS00211">
    <property type="entry name" value="ABC_TRANSPORTER_1"/>
    <property type="match status" value="1"/>
</dbReference>
<dbReference type="GO" id="GO:0005524">
    <property type="term" value="F:ATP binding"/>
    <property type="evidence" value="ECO:0007669"/>
    <property type="project" value="UniProtKB-KW"/>
</dbReference>
<evidence type="ECO:0000259" key="5">
    <source>
        <dbReference type="PROSITE" id="PS50893"/>
    </source>
</evidence>
<dbReference type="PROSITE" id="PS50893">
    <property type="entry name" value="ABC_TRANSPORTER_2"/>
    <property type="match status" value="1"/>
</dbReference>
<keyword evidence="3 6" id="KW-0067">ATP-binding</keyword>
<protein>
    <submittedName>
        <fullName evidence="6">Lipoprotein-releasing system ATP-binding protein LolD</fullName>
    </submittedName>
</protein>
<dbReference type="FunFam" id="3.40.50.300:FF:000032">
    <property type="entry name" value="Export ABC transporter ATP-binding protein"/>
    <property type="match status" value="1"/>
</dbReference>
<dbReference type="AlphaFoldDB" id="A0AA48GX68"/>
<keyword evidence="7" id="KW-1185">Reference proteome</keyword>
<dbReference type="InterPro" id="IPR003439">
    <property type="entry name" value="ABC_transporter-like_ATP-bd"/>
</dbReference>
<evidence type="ECO:0000256" key="1">
    <source>
        <dbReference type="ARBA" id="ARBA00022448"/>
    </source>
</evidence>
<accession>A0AA48GX68</accession>
<dbReference type="Proteomes" id="UP001228113">
    <property type="component" value="Chromosome"/>
</dbReference>
<dbReference type="PANTHER" id="PTHR24220">
    <property type="entry name" value="IMPORT ATP-BINDING PROTEIN"/>
    <property type="match status" value="1"/>
</dbReference>
<feature type="domain" description="ABC transporter" evidence="5">
    <location>
        <begin position="10"/>
        <end position="229"/>
    </location>
</feature>
<dbReference type="SMART" id="SM00382">
    <property type="entry name" value="AAA"/>
    <property type="match status" value="1"/>
</dbReference>
<dbReference type="EMBL" id="AP027081">
    <property type="protein sequence ID" value="BDU76035.1"/>
    <property type="molecule type" value="Genomic_DNA"/>
</dbReference>
<dbReference type="InterPro" id="IPR017911">
    <property type="entry name" value="MacB-like_ATP-bd"/>
</dbReference>
<dbReference type="Gene3D" id="3.40.50.300">
    <property type="entry name" value="P-loop containing nucleotide triphosphate hydrolases"/>
    <property type="match status" value="1"/>
</dbReference>
<dbReference type="InterPro" id="IPR027417">
    <property type="entry name" value="P-loop_NTPase"/>
</dbReference>
<dbReference type="CDD" id="cd03255">
    <property type="entry name" value="ABC_MJ0796_LolCDE_FtsE"/>
    <property type="match status" value="1"/>
</dbReference>
<evidence type="ECO:0000313" key="6">
    <source>
        <dbReference type="EMBL" id="BDU76035.1"/>
    </source>
</evidence>
<evidence type="ECO:0000256" key="4">
    <source>
        <dbReference type="ARBA" id="ARBA00038388"/>
    </source>
</evidence>
<dbReference type="GO" id="GO:0022857">
    <property type="term" value="F:transmembrane transporter activity"/>
    <property type="evidence" value="ECO:0007669"/>
    <property type="project" value="TreeGrafter"/>
</dbReference>
<keyword evidence="6" id="KW-0449">Lipoprotein</keyword>
<evidence type="ECO:0000313" key="7">
    <source>
        <dbReference type="Proteomes" id="UP001228113"/>
    </source>
</evidence>
<keyword evidence="1" id="KW-0813">Transport</keyword>
<dbReference type="GO" id="GO:0016887">
    <property type="term" value="F:ATP hydrolysis activity"/>
    <property type="evidence" value="ECO:0007669"/>
    <property type="project" value="InterPro"/>
</dbReference>